<evidence type="ECO:0000256" key="3">
    <source>
        <dbReference type="ARBA" id="ARBA00004953"/>
    </source>
</evidence>
<dbReference type="Proteomes" id="UP000683291">
    <property type="component" value="Chromosome 1"/>
</dbReference>
<reference evidence="11" key="1">
    <citation type="submission" date="2021-04" db="EMBL/GenBank/DDBJ databases">
        <title>Complete genome sequence for Sulfitobacter sp. strain JK7-1.</title>
        <authorList>
            <person name="Park S.-J."/>
        </authorList>
    </citation>
    <scope>NUCLEOTIDE SEQUENCE</scope>
    <source>
        <strain evidence="11">JK7-1</strain>
    </source>
</reference>
<dbReference type="PROSITE" id="PS00105">
    <property type="entry name" value="AA_TRANSFER_CLASS_1"/>
    <property type="match status" value="1"/>
</dbReference>
<evidence type="ECO:0000256" key="7">
    <source>
        <dbReference type="ARBA" id="ARBA00023239"/>
    </source>
</evidence>
<evidence type="ECO:0000256" key="1">
    <source>
        <dbReference type="ARBA" id="ARBA00001933"/>
    </source>
</evidence>
<dbReference type="KEGG" id="sual:KDD17_12590"/>
<evidence type="ECO:0000256" key="8">
    <source>
        <dbReference type="ARBA" id="ARBA00029996"/>
    </source>
</evidence>
<dbReference type="AlphaFoldDB" id="A0A975JCX1"/>
<name>A0A975JCX1_9RHOB</name>
<dbReference type="InterPro" id="IPR015424">
    <property type="entry name" value="PyrdxlP-dep_Trfase"/>
</dbReference>
<organism evidence="11 12">
    <name type="scientific">Sulfitobacter albidus</name>
    <dbReference type="NCBI Taxonomy" id="2829501"/>
    <lineage>
        <taxon>Bacteria</taxon>
        <taxon>Pseudomonadati</taxon>
        <taxon>Pseudomonadota</taxon>
        <taxon>Alphaproteobacteria</taxon>
        <taxon>Rhodobacterales</taxon>
        <taxon>Roseobacteraceae</taxon>
        <taxon>Sulfitobacter</taxon>
    </lineage>
</organism>
<dbReference type="PANTHER" id="PTHR42885:SF1">
    <property type="entry name" value="THREONINE-PHOSPHATE DECARBOXYLASE"/>
    <property type="match status" value="1"/>
</dbReference>
<keyword evidence="6" id="KW-0663">Pyridoxal phosphate</keyword>
<dbReference type="InterPro" id="IPR004839">
    <property type="entry name" value="Aminotransferase_I/II_large"/>
</dbReference>
<comment type="function">
    <text evidence="2">Decarboxylates L-threonine-O-3-phosphate to yield (R)-1-amino-2-propanol O-2-phosphate, the precursor for the linkage between the nucleotide loop and the corrin ring in cobalamin.</text>
</comment>
<dbReference type="EC" id="4.1.1.81" evidence="4"/>
<evidence type="ECO:0000313" key="12">
    <source>
        <dbReference type="Proteomes" id="UP000683291"/>
    </source>
</evidence>
<dbReference type="NCBIfam" id="TIGR01140">
    <property type="entry name" value="L_thr_O3P_dcar"/>
    <property type="match status" value="1"/>
</dbReference>
<keyword evidence="7 11" id="KW-0456">Lyase</keyword>
<evidence type="ECO:0000256" key="5">
    <source>
        <dbReference type="ARBA" id="ARBA00022573"/>
    </source>
</evidence>
<feature type="domain" description="Aminotransferase class I/classII large" evidence="10">
    <location>
        <begin position="41"/>
        <end position="302"/>
    </location>
</feature>
<dbReference type="RefSeq" id="WP_212703981.1">
    <property type="nucleotide sequence ID" value="NZ_CP073581.1"/>
</dbReference>
<evidence type="ECO:0000256" key="4">
    <source>
        <dbReference type="ARBA" id="ARBA00012285"/>
    </source>
</evidence>
<keyword evidence="5" id="KW-0169">Cobalamin biosynthesis</keyword>
<dbReference type="GO" id="GO:0048472">
    <property type="term" value="F:threonine-phosphate decarboxylase activity"/>
    <property type="evidence" value="ECO:0007669"/>
    <property type="project" value="UniProtKB-EC"/>
</dbReference>
<evidence type="ECO:0000313" key="11">
    <source>
        <dbReference type="EMBL" id="QUJ75780.1"/>
    </source>
</evidence>
<sequence>MHAQHRDHGGGIDAAAQTYGGDRADWIDLSTGINPLPYDLPELSAQDWAALPDTGAQDALAAAARRFWAVPQTADLLATSGASAPIAMIPHLRPPGTVAIPAPTYNEHAAAFRAAGWHIHDTPTVGAQAQVAVHPNNPDGKLTGASDLTAPLRIIDESFCDVRPDASLIAHSAQPGTLILKSFGKFWGLAGLRLGFVIGDPELVAQLRERLGPWPVAGPALRIGAAALNDPDWAARTRARLHADAARLDALMQTAGALSLGGTTLFRLYEVHDAAAWQDRLARHHIWSRVFPYNPRWLRLGLPPASGWGRLARALT</sequence>
<dbReference type="EMBL" id="CP073581">
    <property type="protein sequence ID" value="QUJ75780.1"/>
    <property type="molecule type" value="Genomic_DNA"/>
</dbReference>
<dbReference type="GO" id="GO:0030170">
    <property type="term" value="F:pyridoxal phosphate binding"/>
    <property type="evidence" value="ECO:0007669"/>
    <property type="project" value="InterPro"/>
</dbReference>
<evidence type="ECO:0000256" key="9">
    <source>
        <dbReference type="ARBA" id="ARBA00048531"/>
    </source>
</evidence>
<keyword evidence="12" id="KW-1185">Reference proteome</keyword>
<dbReference type="InterPro" id="IPR015421">
    <property type="entry name" value="PyrdxlP-dep_Trfase_major"/>
</dbReference>
<accession>A0A975JCX1</accession>
<protein>
    <recommendedName>
        <fullName evidence="4">threonine-phosphate decarboxylase</fullName>
        <ecNumber evidence="4">4.1.1.81</ecNumber>
    </recommendedName>
    <alternativeName>
        <fullName evidence="8">L-threonine-O-3-phosphate decarboxylase</fullName>
    </alternativeName>
</protein>
<proteinExistence type="predicted"/>
<dbReference type="GO" id="GO:0009236">
    <property type="term" value="P:cobalamin biosynthetic process"/>
    <property type="evidence" value="ECO:0007669"/>
    <property type="project" value="UniProtKB-KW"/>
</dbReference>
<comment type="catalytic activity">
    <reaction evidence="9">
        <text>O-phospho-L-threonine + H(+) = (R)-1-aminopropan-2-yl phosphate + CO2</text>
        <dbReference type="Rhea" id="RHEA:11492"/>
        <dbReference type="ChEBI" id="CHEBI:15378"/>
        <dbReference type="ChEBI" id="CHEBI:16526"/>
        <dbReference type="ChEBI" id="CHEBI:58563"/>
        <dbReference type="ChEBI" id="CHEBI:58675"/>
        <dbReference type="EC" id="4.1.1.81"/>
    </reaction>
</comment>
<dbReference type="CDD" id="cd00609">
    <property type="entry name" value="AAT_like"/>
    <property type="match status" value="1"/>
</dbReference>
<dbReference type="InterPro" id="IPR004838">
    <property type="entry name" value="NHTrfase_class1_PyrdxlP-BS"/>
</dbReference>
<dbReference type="InterPro" id="IPR005860">
    <property type="entry name" value="CobD"/>
</dbReference>
<comment type="pathway">
    <text evidence="3">Cofactor biosynthesis; adenosylcobalamin biosynthesis.</text>
</comment>
<gene>
    <name evidence="11" type="ORF">KDD17_12590</name>
</gene>
<evidence type="ECO:0000256" key="6">
    <source>
        <dbReference type="ARBA" id="ARBA00022898"/>
    </source>
</evidence>
<dbReference type="PANTHER" id="PTHR42885">
    <property type="entry name" value="HISTIDINOL-PHOSPHATE AMINOTRANSFERASE-RELATED"/>
    <property type="match status" value="1"/>
</dbReference>
<evidence type="ECO:0000259" key="10">
    <source>
        <dbReference type="Pfam" id="PF00155"/>
    </source>
</evidence>
<dbReference type="InterPro" id="IPR015422">
    <property type="entry name" value="PyrdxlP-dep_Trfase_small"/>
</dbReference>
<evidence type="ECO:0000256" key="2">
    <source>
        <dbReference type="ARBA" id="ARBA00003444"/>
    </source>
</evidence>
<dbReference type="Pfam" id="PF00155">
    <property type="entry name" value="Aminotran_1_2"/>
    <property type="match status" value="1"/>
</dbReference>
<dbReference type="Gene3D" id="3.40.640.10">
    <property type="entry name" value="Type I PLP-dependent aspartate aminotransferase-like (Major domain)"/>
    <property type="match status" value="1"/>
</dbReference>
<comment type="cofactor">
    <cofactor evidence="1">
        <name>pyridoxal 5'-phosphate</name>
        <dbReference type="ChEBI" id="CHEBI:597326"/>
    </cofactor>
</comment>
<dbReference type="Gene3D" id="3.90.1150.10">
    <property type="entry name" value="Aspartate Aminotransferase, domain 1"/>
    <property type="match status" value="1"/>
</dbReference>
<dbReference type="SUPFAM" id="SSF53383">
    <property type="entry name" value="PLP-dependent transferases"/>
    <property type="match status" value="1"/>
</dbReference>